<dbReference type="InterPro" id="IPR028098">
    <property type="entry name" value="Glyco_trans_4-like_N"/>
</dbReference>
<organism evidence="3">
    <name type="scientific">Thermosporothrix sp. COM3</name>
    <dbReference type="NCBI Taxonomy" id="2490863"/>
    <lineage>
        <taxon>Bacteria</taxon>
        <taxon>Bacillati</taxon>
        <taxon>Chloroflexota</taxon>
        <taxon>Ktedonobacteria</taxon>
        <taxon>Ktedonobacterales</taxon>
        <taxon>Thermosporotrichaceae</taxon>
        <taxon>Thermosporothrix</taxon>
    </lineage>
</organism>
<sequence length="408" mass="45418">MSAVSIAMLSVHTSPLDKPGSSKDAGGMNVYIRALAQALSQRDLNIDIFTRRTSTELPSVVQLSPNVRVIHIEAGPVAPVQKNELFRYLPEFAQHIESYRKQEQKKYDIVHSHYWLSGVAAMPLAELWDVPHLIMFHTLARLKMMANPAAEEPALRLDMEQRLVHKVSHIIAATPEERSLLIRYCGAAPQQVSVIPCGVDLELFTPIEQPNARKQLHLPVDQPVVLFAGRLDSFKGPDVVVRAAALMEEEPLVLIVGGKAQHDREVQELQELAQQLGVQKRVRFLEAQPQQRLPLLYSAADVTVVPSYHETFGLVAVESLACGTPVVATRAGGLITVVQHGETGFLVPRCPGFFAERLDATLRDPALLARLKAATRPSVMQFSWYRVAQRVQMLYEDLLARTEYLVAQ</sequence>
<dbReference type="EMBL" id="AP019376">
    <property type="protein sequence ID" value="BBH90979.1"/>
    <property type="molecule type" value="Genomic_DNA"/>
</dbReference>
<dbReference type="PANTHER" id="PTHR45947">
    <property type="entry name" value="SULFOQUINOVOSYL TRANSFERASE SQD2"/>
    <property type="match status" value="1"/>
</dbReference>
<evidence type="ECO:0000259" key="1">
    <source>
        <dbReference type="Pfam" id="PF00534"/>
    </source>
</evidence>
<name>A0A455SV36_9CHLR</name>
<dbReference type="SUPFAM" id="SSF53756">
    <property type="entry name" value="UDP-Glycosyltransferase/glycogen phosphorylase"/>
    <property type="match status" value="1"/>
</dbReference>
<dbReference type="InterPro" id="IPR001296">
    <property type="entry name" value="Glyco_trans_1"/>
</dbReference>
<dbReference type="InterPro" id="IPR050194">
    <property type="entry name" value="Glycosyltransferase_grp1"/>
</dbReference>
<keyword evidence="3" id="KW-0808">Transferase</keyword>
<evidence type="ECO:0000259" key="2">
    <source>
        <dbReference type="Pfam" id="PF13439"/>
    </source>
</evidence>
<dbReference type="AlphaFoldDB" id="A0A455SV36"/>
<dbReference type="GO" id="GO:0016757">
    <property type="term" value="F:glycosyltransferase activity"/>
    <property type="evidence" value="ECO:0007669"/>
    <property type="project" value="InterPro"/>
</dbReference>
<feature type="domain" description="Glycosyl transferase family 1" evidence="1">
    <location>
        <begin position="209"/>
        <end position="376"/>
    </location>
</feature>
<proteinExistence type="predicted"/>
<gene>
    <name evidence="3" type="ORF">KTC_57300</name>
</gene>
<dbReference type="PANTHER" id="PTHR45947:SF3">
    <property type="entry name" value="SULFOQUINOVOSYL TRANSFERASE SQD2"/>
    <property type="match status" value="1"/>
</dbReference>
<feature type="domain" description="Glycosyltransferase subfamily 4-like N-terminal" evidence="2">
    <location>
        <begin position="26"/>
        <end position="202"/>
    </location>
</feature>
<dbReference type="Pfam" id="PF13439">
    <property type="entry name" value="Glyco_transf_4"/>
    <property type="match status" value="1"/>
</dbReference>
<reference evidence="3" key="1">
    <citation type="submission" date="2018-12" db="EMBL/GenBank/DDBJ databases">
        <title>Novel natural products biosynthetic potential of the class Ktedonobacteria.</title>
        <authorList>
            <person name="Zheng Y."/>
            <person name="Saitou A."/>
            <person name="Wang C.M."/>
            <person name="Toyoda A."/>
            <person name="Minakuchi Y."/>
            <person name="Sekiguchi Y."/>
            <person name="Ueda K."/>
            <person name="Takano H."/>
            <person name="Sakai Y."/>
            <person name="Yokota A."/>
            <person name="Yabe S."/>
        </authorList>
    </citation>
    <scope>NUCLEOTIDE SEQUENCE</scope>
    <source>
        <strain evidence="3">COM3</strain>
    </source>
</reference>
<evidence type="ECO:0000313" key="3">
    <source>
        <dbReference type="EMBL" id="BBH90979.1"/>
    </source>
</evidence>
<dbReference type="Gene3D" id="3.40.50.2000">
    <property type="entry name" value="Glycogen Phosphorylase B"/>
    <property type="match status" value="2"/>
</dbReference>
<protein>
    <submittedName>
        <fullName evidence="3">Glycosyl transferase family 1</fullName>
    </submittedName>
</protein>
<accession>A0A455SV36</accession>
<dbReference type="Pfam" id="PF00534">
    <property type="entry name" value="Glycos_transf_1"/>
    <property type="match status" value="1"/>
</dbReference>